<keyword evidence="2" id="KW-1185">Reference proteome</keyword>
<accession>A0ABU2UWK0</accession>
<evidence type="ECO:0000313" key="2">
    <source>
        <dbReference type="Proteomes" id="UP001180489"/>
    </source>
</evidence>
<comment type="caution">
    <text evidence="1">The sequence shown here is derived from an EMBL/GenBank/DDBJ whole genome shotgun (WGS) entry which is preliminary data.</text>
</comment>
<name>A0ABU2UWK0_9ACTN</name>
<sequence>MNVTDRLIEALTAAGLAVGDGQPRTSEGPLTGRYVVVRPRQVMRGEGSIGAPNADRTPELQITSVGPSRRAADQVAELADQVALGPMPPPDGFEWQQAAIYVSGAATTTEPTTDPTAPEAPAWFRVDVYRYYLTPA</sequence>
<evidence type="ECO:0000313" key="1">
    <source>
        <dbReference type="EMBL" id="MDT0477399.1"/>
    </source>
</evidence>
<protein>
    <recommendedName>
        <fullName evidence="3">DUF3168 domain-containing protein</fullName>
    </recommendedName>
</protein>
<organism evidence="1 2">
    <name type="scientific">Streptomyces hintoniae</name>
    <dbReference type="NCBI Taxonomy" id="3075521"/>
    <lineage>
        <taxon>Bacteria</taxon>
        <taxon>Bacillati</taxon>
        <taxon>Actinomycetota</taxon>
        <taxon>Actinomycetes</taxon>
        <taxon>Kitasatosporales</taxon>
        <taxon>Streptomycetaceae</taxon>
        <taxon>Streptomyces</taxon>
    </lineage>
</organism>
<dbReference type="EMBL" id="JAVRFF010000061">
    <property type="protein sequence ID" value="MDT0477399.1"/>
    <property type="molecule type" value="Genomic_DNA"/>
</dbReference>
<reference evidence="1" key="1">
    <citation type="submission" date="2024-05" db="EMBL/GenBank/DDBJ databases">
        <title>30 novel species of actinomycetes from the DSMZ collection.</title>
        <authorList>
            <person name="Nouioui I."/>
        </authorList>
    </citation>
    <scope>NUCLEOTIDE SEQUENCE</scope>
    <source>
        <strain evidence="1">DSM 41014</strain>
    </source>
</reference>
<proteinExistence type="predicted"/>
<dbReference type="RefSeq" id="WP_311637606.1">
    <property type="nucleotide sequence ID" value="NZ_JAVRFF010000061.1"/>
</dbReference>
<evidence type="ECO:0008006" key="3">
    <source>
        <dbReference type="Google" id="ProtNLM"/>
    </source>
</evidence>
<dbReference type="Proteomes" id="UP001180489">
    <property type="component" value="Unassembled WGS sequence"/>
</dbReference>
<gene>
    <name evidence="1" type="ORF">RM863_35285</name>
</gene>